<dbReference type="GO" id="GO:0016791">
    <property type="term" value="F:phosphatase activity"/>
    <property type="evidence" value="ECO:0007669"/>
    <property type="project" value="TreeGrafter"/>
</dbReference>
<dbReference type="GO" id="GO:0000287">
    <property type="term" value="F:magnesium ion binding"/>
    <property type="evidence" value="ECO:0007669"/>
    <property type="project" value="TreeGrafter"/>
</dbReference>
<dbReference type="KEGG" id="fro:AALO17_25370"/>
<dbReference type="PROSITE" id="PS01229">
    <property type="entry name" value="COF_2"/>
    <property type="match status" value="1"/>
</dbReference>
<dbReference type="GO" id="GO:0005829">
    <property type="term" value="C:cytosol"/>
    <property type="evidence" value="ECO:0007669"/>
    <property type="project" value="TreeGrafter"/>
</dbReference>
<dbReference type="InterPro" id="IPR023214">
    <property type="entry name" value="HAD_sf"/>
</dbReference>
<reference evidence="1 2" key="1">
    <citation type="journal article" date="2016" name="Gut Pathog.">
        <title>Whole genome sequencing of "Faecalibaculum rodentium" ALO17, isolated from C57BL/6J laboratory mouse feces.</title>
        <authorList>
            <person name="Lim S."/>
            <person name="Chang D.H."/>
            <person name="Ahn S."/>
            <person name="Kim B.C."/>
        </authorList>
    </citation>
    <scope>NUCLEOTIDE SEQUENCE [LARGE SCALE GENOMIC DNA]</scope>
    <source>
        <strain evidence="1 2">Alo17</strain>
    </source>
</reference>
<dbReference type="STRING" id="1702221.AALO17_25370"/>
<sequence>MIQIVFMDIDGTLIPYGQTQVSQEDAAAVADLQKQGILVFAVTGRCASQVPDLGFDGAISYDGACIQDKGKTILQGDFFKDRELETIVAQARQEGHRIVMPGNTQDPVCRVLDLGGNRQLKIRRPEFLEDDTSAGELTAALAQSCFDKGMVTAQILKVLHIPPEASLAMGDGFNDMGMLAGAGISVAMKDAPAQVQACADYTADGVVEALQSAGLLKPPVLEIHTPQPTVAVRQDPDAEVNAKG</sequence>
<dbReference type="Gene3D" id="3.40.50.1000">
    <property type="entry name" value="HAD superfamily/HAD-like"/>
    <property type="match status" value="2"/>
</dbReference>
<dbReference type="SUPFAM" id="SSF56784">
    <property type="entry name" value="HAD-like"/>
    <property type="match status" value="1"/>
</dbReference>
<dbReference type="Proteomes" id="UP000069771">
    <property type="component" value="Chromosome"/>
</dbReference>
<dbReference type="Pfam" id="PF08282">
    <property type="entry name" value="Hydrolase_3"/>
    <property type="match status" value="2"/>
</dbReference>
<accession>A0A140DYE4</accession>
<organism evidence="1 2">
    <name type="scientific">Faecalibaculum rodentium</name>
    <dbReference type="NCBI Taxonomy" id="1702221"/>
    <lineage>
        <taxon>Bacteria</taxon>
        <taxon>Bacillati</taxon>
        <taxon>Bacillota</taxon>
        <taxon>Erysipelotrichia</taxon>
        <taxon>Erysipelotrichales</taxon>
        <taxon>Erysipelotrichaceae</taxon>
        <taxon>Faecalibaculum</taxon>
    </lineage>
</organism>
<evidence type="ECO:0000313" key="1">
    <source>
        <dbReference type="EMBL" id="AMK55671.1"/>
    </source>
</evidence>
<dbReference type="EMBL" id="CP011391">
    <property type="protein sequence ID" value="AMK55671.1"/>
    <property type="molecule type" value="Genomic_DNA"/>
</dbReference>
<dbReference type="OrthoDB" id="1654797at2"/>
<dbReference type="AlphaFoldDB" id="A0A140DYE4"/>
<dbReference type="PANTHER" id="PTHR10000:SF8">
    <property type="entry name" value="HAD SUPERFAMILY HYDROLASE-LIKE, TYPE 3"/>
    <property type="match status" value="1"/>
</dbReference>
<evidence type="ECO:0000313" key="2">
    <source>
        <dbReference type="Proteomes" id="UP000069771"/>
    </source>
</evidence>
<dbReference type="GeneID" id="78479038"/>
<proteinExistence type="predicted"/>
<dbReference type="InterPro" id="IPR036412">
    <property type="entry name" value="HAD-like_sf"/>
</dbReference>
<protein>
    <submittedName>
        <fullName evidence="1">Uncharacterized protein</fullName>
    </submittedName>
</protein>
<gene>
    <name evidence="1" type="ORF">AALO17_25370</name>
</gene>
<dbReference type="PANTHER" id="PTHR10000">
    <property type="entry name" value="PHOSPHOSERINE PHOSPHATASE"/>
    <property type="match status" value="1"/>
</dbReference>
<keyword evidence="2" id="KW-1185">Reference proteome</keyword>
<dbReference type="RefSeq" id="WP_067559599.1">
    <property type="nucleotide sequence ID" value="NZ_CAOUDG010000004.1"/>
</dbReference>
<name>A0A140DYE4_9FIRM</name>